<dbReference type="GO" id="GO:0016491">
    <property type="term" value="F:oxidoreductase activity"/>
    <property type="evidence" value="ECO:0007669"/>
    <property type="project" value="InterPro"/>
</dbReference>
<dbReference type="InterPro" id="IPR052711">
    <property type="entry name" value="Zinc_ADH-like"/>
</dbReference>
<dbReference type="InterPro" id="IPR011032">
    <property type="entry name" value="GroES-like_sf"/>
</dbReference>
<dbReference type="InterPro" id="IPR036291">
    <property type="entry name" value="NAD(P)-bd_dom_sf"/>
</dbReference>
<dbReference type="PANTHER" id="PTHR45033:SF3">
    <property type="entry name" value="DEHYDROGENASE, PUTATIVE (AFU_ORTHOLOGUE AFUA_2G13270)-RELATED"/>
    <property type="match status" value="1"/>
</dbReference>
<dbReference type="PANTHER" id="PTHR45033">
    <property type="match status" value="1"/>
</dbReference>
<accession>A0A1G9LA68</accession>
<protein>
    <submittedName>
        <fullName evidence="2">D-arabinose 1-dehydrogenase, Zn-dependent alcohol dehydrogenase family</fullName>
    </submittedName>
</protein>
<name>A0A1G9LA68_9ACTN</name>
<dbReference type="Proteomes" id="UP000198662">
    <property type="component" value="Unassembled WGS sequence"/>
</dbReference>
<reference evidence="3" key="1">
    <citation type="submission" date="2016-10" db="EMBL/GenBank/DDBJ databases">
        <authorList>
            <person name="Varghese N."/>
            <person name="Submissions S."/>
        </authorList>
    </citation>
    <scope>NUCLEOTIDE SEQUENCE [LARGE SCALE GENOMIC DNA]</scope>
    <source>
        <strain evidence="3">CGMCC 4.3147</strain>
    </source>
</reference>
<dbReference type="OrthoDB" id="9787435at2"/>
<feature type="domain" description="Enoyl reductase (ER)" evidence="1">
    <location>
        <begin position="13"/>
        <end position="319"/>
    </location>
</feature>
<dbReference type="Pfam" id="PF08240">
    <property type="entry name" value="ADH_N"/>
    <property type="match status" value="1"/>
</dbReference>
<sequence>MLAAYARNVNPEDPFDALSVGEIEPPAVPEDWTRVRLTAASVNHHDLWSLAGVGLRAEQTPMILGTDAVGRTEDGDEVVVYPVIADPSLDDETLDPKRTLLSELHPGTLAEYVSVPARNLVPAPKGWTAAEAACLPTAYLTAWRMLTSRGRLGAAKDSAVLVQGVGGGVATAAIVLAKALGARVYATGRTPERREKAAALGAVPVEAGGRLPERVDVVVDSVGAPVMAHSIKSLKPGGRLVNCGVTGGPVAEVDLRHVFFKQLEIVGSTMGTLAELRELILFCAESGLRPLIDSTHALADAEQALRRLASGDAFGKVVVTA</sequence>
<dbReference type="AlphaFoldDB" id="A0A1G9LA68"/>
<evidence type="ECO:0000313" key="2">
    <source>
        <dbReference type="EMBL" id="SDL58663.1"/>
    </source>
</evidence>
<dbReference type="Pfam" id="PF00107">
    <property type="entry name" value="ADH_zinc_N"/>
    <property type="match status" value="1"/>
</dbReference>
<gene>
    <name evidence="2" type="ORF">SAMN05216298_4380</name>
</gene>
<keyword evidence="3" id="KW-1185">Reference proteome</keyword>
<dbReference type="InterPro" id="IPR020843">
    <property type="entry name" value="ER"/>
</dbReference>
<dbReference type="RefSeq" id="WP_091053589.1">
    <property type="nucleotide sequence ID" value="NZ_FNGF01000007.1"/>
</dbReference>
<dbReference type="SUPFAM" id="SSF50129">
    <property type="entry name" value="GroES-like"/>
    <property type="match status" value="1"/>
</dbReference>
<dbReference type="SMART" id="SM00829">
    <property type="entry name" value="PKS_ER"/>
    <property type="match status" value="1"/>
</dbReference>
<organism evidence="2 3">
    <name type="scientific">Glycomyces sambucus</name>
    <dbReference type="NCBI Taxonomy" id="380244"/>
    <lineage>
        <taxon>Bacteria</taxon>
        <taxon>Bacillati</taxon>
        <taxon>Actinomycetota</taxon>
        <taxon>Actinomycetes</taxon>
        <taxon>Glycomycetales</taxon>
        <taxon>Glycomycetaceae</taxon>
        <taxon>Glycomyces</taxon>
    </lineage>
</organism>
<proteinExistence type="predicted"/>
<dbReference type="Gene3D" id="3.90.180.10">
    <property type="entry name" value="Medium-chain alcohol dehydrogenases, catalytic domain"/>
    <property type="match status" value="1"/>
</dbReference>
<dbReference type="STRING" id="380244.SAMN05216298_4380"/>
<evidence type="ECO:0000259" key="1">
    <source>
        <dbReference type="SMART" id="SM00829"/>
    </source>
</evidence>
<dbReference type="EMBL" id="FNGF01000007">
    <property type="protein sequence ID" value="SDL58663.1"/>
    <property type="molecule type" value="Genomic_DNA"/>
</dbReference>
<dbReference type="SUPFAM" id="SSF51735">
    <property type="entry name" value="NAD(P)-binding Rossmann-fold domains"/>
    <property type="match status" value="1"/>
</dbReference>
<dbReference type="InterPro" id="IPR013154">
    <property type="entry name" value="ADH-like_N"/>
</dbReference>
<evidence type="ECO:0000313" key="3">
    <source>
        <dbReference type="Proteomes" id="UP000198662"/>
    </source>
</evidence>
<dbReference type="InterPro" id="IPR013149">
    <property type="entry name" value="ADH-like_C"/>
</dbReference>